<dbReference type="GO" id="GO:0033549">
    <property type="term" value="F:MAP kinase phosphatase activity"/>
    <property type="evidence" value="ECO:0007669"/>
    <property type="project" value="TreeGrafter"/>
</dbReference>
<feature type="domain" description="Tyrosine-protein phosphatase" evidence="8">
    <location>
        <begin position="1"/>
        <end position="148"/>
    </location>
</feature>
<name>A0AA40LID6_CNENI</name>
<dbReference type="Gene3D" id="3.90.190.10">
    <property type="entry name" value="Protein tyrosine phosphatase superfamily"/>
    <property type="match status" value="2"/>
</dbReference>
<dbReference type="SUPFAM" id="SSF52799">
    <property type="entry name" value="(Phosphotyrosine protein) phosphatases II"/>
    <property type="match status" value="2"/>
</dbReference>
<dbReference type="PANTHER" id="PTHR45682:SF10">
    <property type="entry name" value="DUAL SPECIFICITY PROTEIN PHOSPHATASE 13 ISOFORM B"/>
    <property type="match status" value="1"/>
</dbReference>
<feature type="domain" description="Tyrosine-protein phosphatase" evidence="8">
    <location>
        <begin position="395"/>
        <end position="547"/>
    </location>
</feature>
<comment type="catalytic activity">
    <reaction evidence="5">
        <text>O-phospho-L-threonyl-[protein] + H2O = L-threonyl-[protein] + phosphate</text>
        <dbReference type="Rhea" id="RHEA:47004"/>
        <dbReference type="Rhea" id="RHEA-COMP:11060"/>
        <dbReference type="Rhea" id="RHEA-COMP:11605"/>
        <dbReference type="ChEBI" id="CHEBI:15377"/>
        <dbReference type="ChEBI" id="CHEBI:30013"/>
        <dbReference type="ChEBI" id="CHEBI:43474"/>
        <dbReference type="ChEBI" id="CHEBI:61977"/>
        <dbReference type="EC" id="3.1.3.16"/>
    </reaction>
</comment>
<dbReference type="InterPro" id="IPR020405">
    <property type="entry name" value="Atypical_DUSP_subfamA"/>
</dbReference>
<feature type="region of interest" description="Disordered" evidence="7">
    <location>
        <begin position="231"/>
        <end position="254"/>
    </location>
</feature>
<evidence type="ECO:0000313" key="10">
    <source>
        <dbReference type="EMBL" id="KAK1333795.1"/>
    </source>
</evidence>
<dbReference type="PANTHER" id="PTHR45682">
    <property type="entry name" value="AGAP008228-PA"/>
    <property type="match status" value="1"/>
</dbReference>
<comment type="catalytic activity">
    <reaction evidence="4">
        <text>O-phospho-L-seryl-[protein] + H2O = L-seryl-[protein] + phosphate</text>
        <dbReference type="Rhea" id="RHEA:20629"/>
        <dbReference type="Rhea" id="RHEA-COMP:9863"/>
        <dbReference type="Rhea" id="RHEA-COMP:11604"/>
        <dbReference type="ChEBI" id="CHEBI:15377"/>
        <dbReference type="ChEBI" id="CHEBI:29999"/>
        <dbReference type="ChEBI" id="CHEBI:43474"/>
        <dbReference type="ChEBI" id="CHEBI:83421"/>
        <dbReference type="EC" id="3.1.3.16"/>
    </reaction>
</comment>
<gene>
    <name evidence="10" type="ORF">QTO34_006182</name>
</gene>
<dbReference type="SMART" id="SM00404">
    <property type="entry name" value="PTPc_motif"/>
    <property type="match status" value="1"/>
</dbReference>
<reference evidence="10" key="1">
    <citation type="submission" date="2023-06" db="EMBL/GenBank/DDBJ databases">
        <title>Reference genome for the Northern bat (Eptesicus nilssonii), a most northern bat species.</title>
        <authorList>
            <person name="Laine V.N."/>
            <person name="Pulliainen A.T."/>
            <person name="Lilley T.M."/>
        </authorList>
    </citation>
    <scope>NUCLEOTIDE SEQUENCE</scope>
    <source>
        <strain evidence="10">BLF_Eptnil</strain>
        <tissue evidence="10">Kidney</tissue>
    </source>
</reference>
<dbReference type="PRINTS" id="PR01908">
    <property type="entry name" value="ADSPHPHTASE"/>
</dbReference>
<dbReference type="GO" id="GO:0043409">
    <property type="term" value="P:negative regulation of MAPK cascade"/>
    <property type="evidence" value="ECO:0007669"/>
    <property type="project" value="TreeGrafter"/>
</dbReference>
<evidence type="ECO:0000256" key="3">
    <source>
        <dbReference type="ARBA" id="ARBA00022912"/>
    </source>
</evidence>
<evidence type="ECO:0000256" key="5">
    <source>
        <dbReference type="ARBA" id="ARBA00048336"/>
    </source>
</evidence>
<dbReference type="PROSITE" id="PS00383">
    <property type="entry name" value="TYR_PHOSPHATASE_1"/>
    <property type="match status" value="2"/>
</dbReference>
<proteinExistence type="inferred from homology"/>
<feature type="compositionally biased region" description="Polar residues" evidence="7">
    <location>
        <begin position="527"/>
        <end position="537"/>
    </location>
</feature>
<evidence type="ECO:0000256" key="6">
    <source>
        <dbReference type="PIRSR" id="PIRSR620405-1"/>
    </source>
</evidence>
<dbReference type="InterPro" id="IPR016130">
    <property type="entry name" value="Tyr_Pase_AS"/>
</dbReference>
<dbReference type="GO" id="GO:0005737">
    <property type="term" value="C:cytoplasm"/>
    <property type="evidence" value="ECO:0007669"/>
    <property type="project" value="TreeGrafter"/>
</dbReference>
<feature type="domain" description="Tyrosine specific protein phosphatases" evidence="9">
    <location>
        <begin position="464"/>
        <end position="519"/>
    </location>
</feature>
<evidence type="ECO:0000259" key="9">
    <source>
        <dbReference type="PROSITE" id="PS50056"/>
    </source>
</evidence>
<evidence type="ECO:0008006" key="12">
    <source>
        <dbReference type="Google" id="ProtNLM"/>
    </source>
</evidence>
<keyword evidence="3" id="KW-0904">Protein phosphatase</keyword>
<protein>
    <recommendedName>
        <fullName evidence="12">Protein-serine/threonine phosphatase</fullName>
    </recommendedName>
</protein>
<feature type="active site" description="Phosphocysteine intermediate" evidence="6">
    <location>
        <position position="488"/>
    </location>
</feature>
<evidence type="ECO:0000313" key="11">
    <source>
        <dbReference type="Proteomes" id="UP001177744"/>
    </source>
</evidence>
<dbReference type="GO" id="GO:0004722">
    <property type="term" value="F:protein serine/threonine phosphatase activity"/>
    <property type="evidence" value="ECO:0007669"/>
    <property type="project" value="UniProtKB-EC"/>
</dbReference>
<dbReference type="InterPro" id="IPR020422">
    <property type="entry name" value="TYR_PHOSPHATASE_DUAL_dom"/>
</dbReference>
<comment type="caution">
    <text evidence="10">The sequence shown here is derived from an EMBL/GenBank/DDBJ whole genome shotgun (WGS) entry which is preliminary data.</text>
</comment>
<sequence>MAQPAASPLPPLPRATANNRFELWKLGITHVLNAAHGGLYCQGGPDFYGSSVSYLGVPAHDLPDFDISAYFSSAADFIHRGLSTPGAKVLVHCVVGVSRSATLVLAYLMLHQQMSLRQAVITVRQHRWVFPNRGFLHQLCQLDQKLRELVLAPATGLCHFATLALALLALLGALAPVDTQKMVRAQVGSGLQPATPSASSGCLHFLSATVFSPRRNSSKCAETSGWKSAAQRACQKRPEPGPDPPAGGKPGLHFRPARRLPRWVSLAKPVASWVPVSLSGPGTACQREKMFFPVCTFPSYWLRGPGAVSQDRHSFPGRHQTHVLVPLTTQLSRGPDPLSQLIPETTHPNWDGFPAKAGPPETQDPRNSLCVPLPAAHVSSLQRLLWVRRAAMLSHIDEVWPNLFLGDAYAARDKSKLAQLGITHVVNVAAGKFQVDTGAKFYHGMPLEYYGIEADDNPFFDLSVYFLPVARYIRTALSVPQGRVLVHCAMGVSRSATVVLAFLMIYENMTLVEAIQTVRPTVISAPTRASSGSSRCWTTDWGGRRGDSDLVDSQEPWPSG</sequence>
<evidence type="ECO:0000256" key="1">
    <source>
        <dbReference type="ARBA" id="ARBA00008601"/>
    </source>
</evidence>
<dbReference type="PROSITE" id="PS50056">
    <property type="entry name" value="TYR_PHOSPHATASE_2"/>
    <property type="match status" value="2"/>
</dbReference>
<dbReference type="Pfam" id="PF00782">
    <property type="entry name" value="DSPc"/>
    <property type="match status" value="2"/>
</dbReference>
<evidence type="ECO:0000259" key="8">
    <source>
        <dbReference type="PROSITE" id="PS50054"/>
    </source>
</evidence>
<dbReference type="InterPro" id="IPR029021">
    <property type="entry name" value="Prot-tyrosine_phosphatase-like"/>
</dbReference>
<feature type="region of interest" description="Disordered" evidence="7">
    <location>
        <begin position="526"/>
        <end position="560"/>
    </location>
</feature>
<dbReference type="AlphaFoldDB" id="A0AA40LID6"/>
<dbReference type="Proteomes" id="UP001177744">
    <property type="component" value="Unassembled WGS sequence"/>
</dbReference>
<accession>A0AA40LID6</accession>
<feature type="domain" description="Tyrosine specific protein phosphatases" evidence="9">
    <location>
        <begin position="69"/>
        <end position="127"/>
    </location>
</feature>
<organism evidence="10 11">
    <name type="scientific">Cnephaeus nilssonii</name>
    <name type="common">Northern bat</name>
    <name type="synonym">Eptesicus nilssonii</name>
    <dbReference type="NCBI Taxonomy" id="3371016"/>
    <lineage>
        <taxon>Eukaryota</taxon>
        <taxon>Metazoa</taxon>
        <taxon>Chordata</taxon>
        <taxon>Craniata</taxon>
        <taxon>Vertebrata</taxon>
        <taxon>Euteleostomi</taxon>
        <taxon>Mammalia</taxon>
        <taxon>Eutheria</taxon>
        <taxon>Laurasiatheria</taxon>
        <taxon>Chiroptera</taxon>
        <taxon>Yangochiroptera</taxon>
        <taxon>Vespertilionidae</taxon>
        <taxon>Cnephaeus</taxon>
    </lineage>
</organism>
<dbReference type="InterPro" id="IPR000340">
    <property type="entry name" value="Dual-sp_phosphatase_cat-dom"/>
</dbReference>
<dbReference type="InterPro" id="IPR003595">
    <property type="entry name" value="Tyr_Pase_cat"/>
</dbReference>
<dbReference type="GO" id="GO:0008138">
    <property type="term" value="F:protein tyrosine/serine/threonine phosphatase activity"/>
    <property type="evidence" value="ECO:0007669"/>
    <property type="project" value="InterPro"/>
</dbReference>
<keyword evidence="2" id="KW-0378">Hydrolase</keyword>
<evidence type="ECO:0000256" key="4">
    <source>
        <dbReference type="ARBA" id="ARBA00047761"/>
    </source>
</evidence>
<dbReference type="PROSITE" id="PS50054">
    <property type="entry name" value="TYR_PHOSPHATASE_DUAL"/>
    <property type="match status" value="2"/>
</dbReference>
<keyword evidence="11" id="KW-1185">Reference proteome</keyword>
<evidence type="ECO:0000256" key="7">
    <source>
        <dbReference type="SAM" id="MobiDB-lite"/>
    </source>
</evidence>
<comment type="similarity">
    <text evidence="1">Belongs to the protein-tyrosine phosphatase family. Non-receptor class dual specificity subfamily.</text>
</comment>
<dbReference type="InterPro" id="IPR000387">
    <property type="entry name" value="Tyr_Pase_dom"/>
</dbReference>
<dbReference type="PRINTS" id="PR01909">
    <property type="entry name" value="ADSPHPHTASEA"/>
</dbReference>
<dbReference type="SMART" id="SM00195">
    <property type="entry name" value="DSPc"/>
    <property type="match status" value="2"/>
</dbReference>
<dbReference type="EMBL" id="JAULJE010000016">
    <property type="protein sequence ID" value="KAK1333795.1"/>
    <property type="molecule type" value="Genomic_DNA"/>
</dbReference>
<evidence type="ECO:0000256" key="2">
    <source>
        <dbReference type="ARBA" id="ARBA00022801"/>
    </source>
</evidence>